<dbReference type="InterPro" id="IPR036779">
    <property type="entry name" value="LysM_dom_sf"/>
</dbReference>
<evidence type="ECO:0000259" key="1">
    <source>
        <dbReference type="PROSITE" id="PS51782"/>
    </source>
</evidence>
<gene>
    <name evidence="2" type="ORF">SMN809_LOCUS59835</name>
</gene>
<dbReference type="EMBL" id="CAJOBI010230077">
    <property type="protein sequence ID" value="CAF5062367.1"/>
    <property type="molecule type" value="Genomic_DNA"/>
</dbReference>
<dbReference type="SUPFAM" id="SSF54106">
    <property type="entry name" value="LysM domain"/>
    <property type="match status" value="1"/>
</dbReference>
<proteinExistence type="predicted"/>
<dbReference type="PROSITE" id="PS51782">
    <property type="entry name" value="LYSM"/>
    <property type="match status" value="1"/>
</dbReference>
<accession>A0A8S3EBZ0</accession>
<feature type="domain" description="LysM" evidence="1">
    <location>
        <begin position="2"/>
        <end position="46"/>
    </location>
</feature>
<dbReference type="AlphaFoldDB" id="A0A8S3EBZ0"/>
<feature type="non-terminal residue" evidence="2">
    <location>
        <position position="1"/>
    </location>
</feature>
<dbReference type="Gene3D" id="3.10.350.10">
    <property type="entry name" value="LysM domain"/>
    <property type="match status" value="1"/>
</dbReference>
<evidence type="ECO:0000313" key="3">
    <source>
        <dbReference type="Proteomes" id="UP000676336"/>
    </source>
</evidence>
<reference evidence="2" key="1">
    <citation type="submission" date="2021-02" db="EMBL/GenBank/DDBJ databases">
        <authorList>
            <person name="Nowell W R."/>
        </authorList>
    </citation>
    <scope>NUCLEOTIDE SEQUENCE</scope>
</reference>
<name>A0A8S3EBZ0_9BILA</name>
<comment type="caution">
    <text evidence="2">The sequence shown here is derived from an EMBL/GenBank/DDBJ whole genome shotgun (WGS) entry which is preliminary data.</text>
</comment>
<evidence type="ECO:0000313" key="2">
    <source>
        <dbReference type="EMBL" id="CAF5062367.1"/>
    </source>
</evidence>
<organism evidence="2 3">
    <name type="scientific">Rotaria magnacalcarata</name>
    <dbReference type="NCBI Taxonomy" id="392030"/>
    <lineage>
        <taxon>Eukaryota</taxon>
        <taxon>Metazoa</taxon>
        <taxon>Spiralia</taxon>
        <taxon>Gnathifera</taxon>
        <taxon>Rotifera</taxon>
        <taxon>Eurotatoria</taxon>
        <taxon>Bdelloidea</taxon>
        <taxon>Philodinida</taxon>
        <taxon>Philodinidae</taxon>
        <taxon>Rotaria</taxon>
    </lineage>
</organism>
<dbReference type="Proteomes" id="UP000676336">
    <property type="component" value="Unassembled WGS sequence"/>
</dbReference>
<sequence>MIVHKIVKGDTMLGVGKKHGCAAQEIMNANPRVQLWKMQTGDTFYVPAGNKISSIENLCNEILFEIFDYVDGYDIYKAFSNLNIRLENPLISSS</sequence>
<protein>
    <recommendedName>
        <fullName evidence="1">LysM domain-containing protein</fullName>
    </recommendedName>
</protein>
<dbReference type="InterPro" id="IPR018392">
    <property type="entry name" value="LysM"/>
</dbReference>
<dbReference type="CDD" id="cd00118">
    <property type="entry name" value="LysM"/>
    <property type="match status" value="1"/>
</dbReference>